<feature type="chain" id="PRO_5046528399" evidence="1">
    <location>
        <begin position="24"/>
        <end position="109"/>
    </location>
</feature>
<accession>A0ABZ2Z212</accession>
<organism evidence="2 3">
    <name type="scientific">Chitinophaga caseinilytica</name>
    <dbReference type="NCBI Taxonomy" id="2267521"/>
    <lineage>
        <taxon>Bacteria</taxon>
        <taxon>Pseudomonadati</taxon>
        <taxon>Bacteroidota</taxon>
        <taxon>Chitinophagia</taxon>
        <taxon>Chitinophagales</taxon>
        <taxon>Chitinophagaceae</taxon>
        <taxon>Chitinophaga</taxon>
    </lineage>
</organism>
<sequence>MKRNLFALAAVVFALTLSSFTTTRVSTFFLTYKGTGNQFQVANYNILSSASRVSGTGSFNWISVQAEDEFEIDDALVSATVTAENKVAGGSPHILSNETADTPALDVKL</sequence>
<evidence type="ECO:0000256" key="1">
    <source>
        <dbReference type="SAM" id="SignalP"/>
    </source>
</evidence>
<name>A0ABZ2Z212_9BACT</name>
<proteinExistence type="predicted"/>
<protein>
    <submittedName>
        <fullName evidence="2">Uncharacterized protein</fullName>
    </submittedName>
</protein>
<evidence type="ECO:0000313" key="2">
    <source>
        <dbReference type="EMBL" id="WZN46320.1"/>
    </source>
</evidence>
<dbReference type="EMBL" id="CP150096">
    <property type="protein sequence ID" value="WZN46320.1"/>
    <property type="molecule type" value="Genomic_DNA"/>
</dbReference>
<gene>
    <name evidence="2" type="ORF">WJU22_25840</name>
</gene>
<dbReference type="Proteomes" id="UP001449657">
    <property type="component" value="Chromosome"/>
</dbReference>
<keyword evidence="3" id="KW-1185">Reference proteome</keyword>
<evidence type="ECO:0000313" key="3">
    <source>
        <dbReference type="Proteomes" id="UP001449657"/>
    </source>
</evidence>
<keyword evidence="1" id="KW-0732">Signal</keyword>
<dbReference type="RefSeq" id="WP_341841051.1">
    <property type="nucleotide sequence ID" value="NZ_CP149792.1"/>
</dbReference>
<reference evidence="2 3" key="1">
    <citation type="submission" date="2024-03" db="EMBL/GenBank/DDBJ databases">
        <title>Chitinophaga caseinilytica sp. nov., a casein hydrolysing bacterium isolated from forest soil.</title>
        <authorList>
            <person name="Lee D.S."/>
            <person name="Han D.M."/>
            <person name="Baek J.H."/>
            <person name="Choi D.G."/>
            <person name="Jeon J.H."/>
            <person name="Jeon C.O."/>
        </authorList>
    </citation>
    <scope>NUCLEOTIDE SEQUENCE [LARGE SCALE GENOMIC DNA]</scope>
    <source>
        <strain evidence="2 3">KACC 19118</strain>
    </source>
</reference>
<feature type="signal peptide" evidence="1">
    <location>
        <begin position="1"/>
        <end position="23"/>
    </location>
</feature>